<dbReference type="Gene3D" id="1.10.10.1210">
    <property type="entry name" value="MAGE homology domain, winged helix WH2 motif"/>
    <property type="match status" value="1"/>
</dbReference>
<feature type="domain" description="MAGE" evidence="2">
    <location>
        <begin position="188"/>
        <end position="386"/>
    </location>
</feature>
<sequence length="391" mass="43115">MNVASVQQIQDMGNCLSCQAGEASDNTKRKSHTQYTQDTSFHLWDDSEIVSLDCETHAQGEHALMCSGSPGQQSYAWSAEGGNQDLLAIKGLESASPSSYRRSYAIISALSKLYGLEEDSEDQSTIEMISVAEMLDPQCPEGGSSLPNTIDVAPPSQSHGASSSGQGEGSFLLPSQEETESLMSGDSGDNKMAALLQFLASKYLKEEPTTMAEMQQCISKECDNFSVLFREATQSLKLYFGIDVKKVQPSSTFYVLVPVLGLTYDGMDSNRKGYPRTILLIIVLGIIFLQGNCAREEAIWEILSEIGVHAGEEHCIYGEPRKFITEDLVQEQYISYLVVPNSDPPEYKFQWGPRAYAETSKKEVLLFLARLKATVLRDLPVSEEEDSENEN</sequence>
<dbReference type="GO" id="GO:0005634">
    <property type="term" value="C:nucleus"/>
    <property type="evidence" value="ECO:0007669"/>
    <property type="project" value="TreeGrafter"/>
</dbReference>
<evidence type="ECO:0000256" key="1">
    <source>
        <dbReference type="SAM" id="MobiDB-lite"/>
    </source>
</evidence>
<dbReference type="InterPro" id="IPR037445">
    <property type="entry name" value="MAGE"/>
</dbReference>
<dbReference type="EMBL" id="KN122199">
    <property type="protein sequence ID" value="KFO32205.1"/>
    <property type="molecule type" value="Genomic_DNA"/>
</dbReference>
<dbReference type="SMART" id="SM01373">
    <property type="entry name" value="MAGE"/>
    <property type="match status" value="1"/>
</dbReference>
<dbReference type="Gene3D" id="1.10.10.1200">
    <property type="entry name" value="MAGE homology domain, winged helix WH1 motif"/>
    <property type="match status" value="1"/>
</dbReference>
<dbReference type="PANTHER" id="PTHR11736">
    <property type="entry name" value="MELANOMA-ASSOCIATED ANTIGEN MAGE ANTIGEN"/>
    <property type="match status" value="1"/>
</dbReference>
<keyword evidence="4" id="KW-1185">Reference proteome</keyword>
<dbReference type="PROSITE" id="PS50838">
    <property type="entry name" value="MAGE"/>
    <property type="match status" value="1"/>
</dbReference>
<protein>
    <submittedName>
        <fullName evidence="3">Melanoma-associated antigen 4</fullName>
    </submittedName>
</protein>
<dbReference type="FunFam" id="1.10.10.1210:FF:000001">
    <property type="entry name" value="melanoma-associated antigen D1"/>
    <property type="match status" value="1"/>
</dbReference>
<dbReference type="InterPro" id="IPR041899">
    <property type="entry name" value="MAGE_WH2"/>
</dbReference>
<dbReference type="Proteomes" id="UP000028990">
    <property type="component" value="Unassembled WGS sequence"/>
</dbReference>
<proteinExistence type="predicted"/>
<feature type="region of interest" description="Disordered" evidence="1">
    <location>
        <begin position="139"/>
        <end position="186"/>
    </location>
</feature>
<dbReference type="InterPro" id="IPR002190">
    <property type="entry name" value="MHD_dom"/>
</dbReference>
<evidence type="ECO:0000313" key="3">
    <source>
        <dbReference type="EMBL" id="KFO32205.1"/>
    </source>
</evidence>
<dbReference type="STRING" id="885580.ENSFDAP00000006672"/>
<reference evidence="3 4" key="1">
    <citation type="submission" date="2013-11" db="EMBL/GenBank/DDBJ databases">
        <title>The Damaraland mole rat (Fukomys damarensis) genome and evolution of African mole rats.</title>
        <authorList>
            <person name="Gladyshev V.N."/>
            <person name="Fang X."/>
        </authorList>
    </citation>
    <scope>NUCLEOTIDE SEQUENCE [LARGE SCALE GENOMIC DNA]</scope>
    <source>
        <tissue evidence="3">Liver</tissue>
    </source>
</reference>
<dbReference type="eggNOG" id="KOG4562">
    <property type="taxonomic scope" value="Eukaryota"/>
</dbReference>
<feature type="compositionally biased region" description="Low complexity" evidence="1">
    <location>
        <begin position="156"/>
        <end position="165"/>
    </location>
</feature>
<dbReference type="PANTHER" id="PTHR11736:SF153">
    <property type="entry name" value="MELANOMA-ASSOCIATED ANTIGEN 10"/>
    <property type="match status" value="1"/>
</dbReference>
<organism evidence="3 4">
    <name type="scientific">Fukomys damarensis</name>
    <name type="common">Damaraland mole rat</name>
    <name type="synonym">Cryptomys damarensis</name>
    <dbReference type="NCBI Taxonomy" id="885580"/>
    <lineage>
        <taxon>Eukaryota</taxon>
        <taxon>Metazoa</taxon>
        <taxon>Chordata</taxon>
        <taxon>Craniata</taxon>
        <taxon>Vertebrata</taxon>
        <taxon>Euteleostomi</taxon>
        <taxon>Mammalia</taxon>
        <taxon>Eutheria</taxon>
        <taxon>Euarchontoglires</taxon>
        <taxon>Glires</taxon>
        <taxon>Rodentia</taxon>
        <taxon>Hystricomorpha</taxon>
        <taxon>Bathyergidae</taxon>
        <taxon>Fukomys</taxon>
    </lineage>
</organism>
<dbReference type="GO" id="GO:0000122">
    <property type="term" value="P:negative regulation of transcription by RNA polymerase II"/>
    <property type="evidence" value="ECO:0007669"/>
    <property type="project" value="TreeGrafter"/>
</dbReference>
<dbReference type="InterPro" id="IPR041898">
    <property type="entry name" value="MAGE_WH1"/>
</dbReference>
<evidence type="ECO:0000259" key="2">
    <source>
        <dbReference type="PROSITE" id="PS50838"/>
    </source>
</evidence>
<dbReference type="Pfam" id="PF01454">
    <property type="entry name" value="MAGE"/>
    <property type="match status" value="1"/>
</dbReference>
<accession>A0A091DPP3</accession>
<dbReference type="AlphaFoldDB" id="A0A091DPP3"/>
<gene>
    <name evidence="3" type="ORF">H920_06392</name>
</gene>
<name>A0A091DPP3_FUKDA</name>
<evidence type="ECO:0000313" key="4">
    <source>
        <dbReference type="Proteomes" id="UP000028990"/>
    </source>
</evidence>